<evidence type="ECO:0000313" key="5">
    <source>
        <dbReference type="Proteomes" id="UP000617041"/>
    </source>
</evidence>
<name>A0A934URB2_9BURK</name>
<dbReference type="RefSeq" id="WP_200787287.1">
    <property type="nucleotide sequence ID" value="NZ_JAEDAO010000001.1"/>
</dbReference>
<dbReference type="GO" id="GO:0004672">
    <property type="term" value="F:protein kinase activity"/>
    <property type="evidence" value="ECO:0007669"/>
    <property type="project" value="UniProtKB-ARBA"/>
</dbReference>
<feature type="domain" description="HPt" evidence="3">
    <location>
        <begin position="1"/>
        <end position="99"/>
    </location>
</feature>
<accession>A0A934URB2</accession>
<comment type="caution">
    <text evidence="4">The sequence shown here is derived from an EMBL/GenBank/DDBJ whole genome shotgun (WGS) entry which is preliminary data.</text>
</comment>
<keyword evidence="1" id="KW-0902">Two-component regulatory system</keyword>
<dbReference type="AlphaFoldDB" id="A0A934URB2"/>
<dbReference type="PROSITE" id="PS50894">
    <property type="entry name" value="HPT"/>
    <property type="match status" value="1"/>
</dbReference>
<dbReference type="InterPro" id="IPR008207">
    <property type="entry name" value="Sig_transdc_His_kin_Hpt_dom"/>
</dbReference>
<sequence>MAALRADWRAHLPDRLHELRAALDACRAAPADAGAIEDLHRRVHTLAGAAGTFGLPQLSTQAKALEHGLEALMERPARTAADFDTAQAALDALPASGEA</sequence>
<dbReference type="CDD" id="cd00088">
    <property type="entry name" value="HPT"/>
    <property type="match status" value="1"/>
</dbReference>
<dbReference type="Proteomes" id="UP000617041">
    <property type="component" value="Unassembled WGS sequence"/>
</dbReference>
<reference evidence="4" key="1">
    <citation type="submission" date="2020-12" db="EMBL/GenBank/DDBJ databases">
        <title>Ramlibacter sp. nov., isolated from a freshwater alga, Cryptomonas.</title>
        <authorList>
            <person name="Kim H.M."/>
            <person name="Jeon C.O."/>
        </authorList>
    </citation>
    <scope>NUCLEOTIDE SEQUENCE</scope>
    <source>
        <strain evidence="4">CrO1</strain>
    </source>
</reference>
<dbReference type="EMBL" id="JAEDAO010000001">
    <property type="protein sequence ID" value="MBK0392347.1"/>
    <property type="molecule type" value="Genomic_DNA"/>
</dbReference>
<dbReference type="Pfam" id="PF01627">
    <property type="entry name" value="Hpt"/>
    <property type="match status" value="1"/>
</dbReference>
<gene>
    <name evidence="4" type="ORF">I8E28_07075</name>
</gene>
<organism evidence="4 5">
    <name type="scientific">Ramlibacter algicola</name>
    <dbReference type="NCBI Taxonomy" id="2795217"/>
    <lineage>
        <taxon>Bacteria</taxon>
        <taxon>Pseudomonadati</taxon>
        <taxon>Pseudomonadota</taxon>
        <taxon>Betaproteobacteria</taxon>
        <taxon>Burkholderiales</taxon>
        <taxon>Comamonadaceae</taxon>
        <taxon>Ramlibacter</taxon>
    </lineage>
</organism>
<keyword evidence="2" id="KW-0597">Phosphoprotein</keyword>
<dbReference type="SMART" id="SM00073">
    <property type="entry name" value="HPT"/>
    <property type="match status" value="1"/>
</dbReference>
<feature type="modified residue" description="Phosphohistidine" evidence="2">
    <location>
        <position position="44"/>
    </location>
</feature>
<dbReference type="GO" id="GO:0000160">
    <property type="term" value="P:phosphorelay signal transduction system"/>
    <property type="evidence" value="ECO:0007669"/>
    <property type="project" value="UniProtKB-KW"/>
</dbReference>
<dbReference type="Gene3D" id="1.20.120.160">
    <property type="entry name" value="HPT domain"/>
    <property type="match status" value="1"/>
</dbReference>
<protein>
    <submittedName>
        <fullName evidence="4">Hpt domain-containing protein</fullName>
    </submittedName>
</protein>
<keyword evidence="5" id="KW-1185">Reference proteome</keyword>
<evidence type="ECO:0000259" key="3">
    <source>
        <dbReference type="PROSITE" id="PS50894"/>
    </source>
</evidence>
<dbReference type="InterPro" id="IPR036641">
    <property type="entry name" value="HPT_dom_sf"/>
</dbReference>
<dbReference type="SUPFAM" id="SSF47226">
    <property type="entry name" value="Histidine-containing phosphotransfer domain, HPT domain"/>
    <property type="match status" value="1"/>
</dbReference>
<evidence type="ECO:0000256" key="1">
    <source>
        <dbReference type="ARBA" id="ARBA00023012"/>
    </source>
</evidence>
<evidence type="ECO:0000313" key="4">
    <source>
        <dbReference type="EMBL" id="MBK0392347.1"/>
    </source>
</evidence>
<evidence type="ECO:0000256" key="2">
    <source>
        <dbReference type="PROSITE-ProRule" id="PRU00110"/>
    </source>
</evidence>
<proteinExistence type="predicted"/>